<sequence>MEENLKFHPSVKENFLGIIQPKQEDLKKQQTLHPQEYESGLEVVQPLPWSPNDAPLLEVAPPNQLDAKTLSTPQVIEDPKSWHDYHVKKHPGLEAAASPTTLSAMSPGGYSTTLYGSHPDGFPHSHPHNQHPEGFHRQPTPESKSVDGFGLGPRVCGMSRKAFYIVTAVAMTLVITAIAVGLGAGLASRGRSSSNNDGSSSRTIPTGVRSTSSANITCPAADNSTFSAQNSPDRLFRLICGHDYNSEDGSIDLASENATTMASCIDLCAAEPECVGAGWGDYYGYRLCWMKSRLGKPNVSGNWLFAVDLNGTDVSTLP</sequence>
<gene>
    <name evidence="1" type="ORF">CTRU02_213609</name>
</gene>
<protein>
    <submittedName>
        <fullName evidence="1">Uncharacterized protein</fullName>
    </submittedName>
</protein>
<evidence type="ECO:0000313" key="2">
    <source>
        <dbReference type="Proteomes" id="UP000805649"/>
    </source>
</evidence>
<evidence type="ECO:0000313" key="1">
    <source>
        <dbReference type="EMBL" id="KAL0930874.1"/>
    </source>
</evidence>
<dbReference type="EMBL" id="VUJX02000010">
    <property type="protein sequence ID" value="KAL0930874.1"/>
    <property type="molecule type" value="Genomic_DNA"/>
</dbReference>
<comment type="caution">
    <text evidence="1">The sequence shown here is derived from an EMBL/GenBank/DDBJ whole genome shotgun (WGS) entry which is preliminary data.</text>
</comment>
<organism evidence="1 2">
    <name type="scientific">Colletotrichum truncatum</name>
    <name type="common">Anthracnose fungus</name>
    <name type="synonym">Colletotrichum capsici</name>
    <dbReference type="NCBI Taxonomy" id="5467"/>
    <lineage>
        <taxon>Eukaryota</taxon>
        <taxon>Fungi</taxon>
        <taxon>Dikarya</taxon>
        <taxon>Ascomycota</taxon>
        <taxon>Pezizomycotina</taxon>
        <taxon>Sordariomycetes</taxon>
        <taxon>Hypocreomycetidae</taxon>
        <taxon>Glomerellales</taxon>
        <taxon>Glomerellaceae</taxon>
        <taxon>Colletotrichum</taxon>
        <taxon>Colletotrichum truncatum species complex</taxon>
    </lineage>
</organism>
<reference evidence="1 2" key="1">
    <citation type="journal article" date="2020" name="Phytopathology">
        <title>Genome Sequence Resources of Colletotrichum truncatum, C. plurivorum, C. musicola, and C. sojae: Four Species Pathogenic to Soybean (Glycine max).</title>
        <authorList>
            <person name="Rogerio F."/>
            <person name="Boufleur T.R."/>
            <person name="Ciampi-Guillardi M."/>
            <person name="Sukno S.A."/>
            <person name="Thon M.R."/>
            <person name="Massola Junior N.S."/>
            <person name="Baroncelli R."/>
        </authorList>
    </citation>
    <scope>NUCLEOTIDE SEQUENCE [LARGE SCALE GENOMIC DNA]</scope>
    <source>
        <strain evidence="1 2">CMES1059</strain>
    </source>
</reference>
<accession>A0ACC3YG65</accession>
<proteinExistence type="predicted"/>
<name>A0ACC3YG65_COLTU</name>
<dbReference type="Proteomes" id="UP000805649">
    <property type="component" value="Unassembled WGS sequence"/>
</dbReference>
<keyword evidence="2" id="KW-1185">Reference proteome</keyword>